<dbReference type="EnsemblMetazoa" id="AMAM011901-RA">
    <property type="protein sequence ID" value="AMAM011901-PA"/>
    <property type="gene ID" value="AMAM011901"/>
</dbReference>
<accession>A0A182SRE5</accession>
<name>A0A182SRE5_9DIPT</name>
<evidence type="ECO:0000313" key="1">
    <source>
        <dbReference type="EnsemblMetazoa" id="AMAM011901-PA"/>
    </source>
</evidence>
<sequence>MSSSEGSDASEGSDTSKALSVDSFRQRVENLRAKYEDILQEGFFRNLQHDWLHQQAAEPDLALASDASTLDCLSDASGSYIVLNGRKFPLEFFRDIPPNVEENPSPKASVPQSSFVEQNDLQELDDYNNPYVVPTSERISQRNARKSRFHTARSRGCQDVRQRLHVEELPLDAEMLGPTKSTKFQSRLATQLDAHYRNELTYRPRIRNFMRIDAIHNLRESGRRQFETYYRQEYIVGQTRKQTIENDCYQQLAERCVELREAVHTIRQERFSATMRVLDVVKPYFETSAQLEARLKELQTRMTSLWNQVVRLESIWVQRLKLQNFLYLIMPKEWRERNDWIHQDDEGQLESFPISIRQLESFPISISRRDVANIRNIDDGNDIWAVKRFFEQQYLEKNKPVHEAFTSPAELLFGVAELNTNSMTLLSRLDLMNWVKSNAETESEKVQRNFANQIQNIRRFIRDMDERRKFYERRTVELKQLFDELAQGPLKDAIHNVRNREIESLVTVVYSKLLPAKERDEGSTVRLSGVTCFVFIFEMVQQLLADFDQMPAALLHSIEHKVRFRRRRRMILAVRAAEEDHRITQLAAQLGRGLAPPYKKPDHKIKPPRSRLRRKEVPVVVEKPHVSKLDEIFRLAFGDGATMTPEERRNFEIDMIYQNYCSVQFDHFLRMIGYEPDYDVVSRVQQRDGPEENFFKRKELIPRVLRKLQQWQHMQQMLRDRLFQRMSAELQTVRS</sequence>
<evidence type="ECO:0000313" key="2">
    <source>
        <dbReference type="Proteomes" id="UP000075901"/>
    </source>
</evidence>
<dbReference type="Proteomes" id="UP000075901">
    <property type="component" value="Unassembled WGS sequence"/>
</dbReference>
<dbReference type="AlphaFoldDB" id="A0A182SRE5"/>
<reference evidence="1" key="2">
    <citation type="submission" date="2020-05" db="UniProtKB">
        <authorList>
            <consortium name="EnsemblMetazoa"/>
        </authorList>
    </citation>
    <scope>IDENTIFICATION</scope>
    <source>
        <strain evidence="1">maculatus3</strain>
    </source>
</reference>
<proteinExistence type="predicted"/>
<keyword evidence="2" id="KW-1185">Reference proteome</keyword>
<protein>
    <submittedName>
        <fullName evidence="1">Uncharacterized protein</fullName>
    </submittedName>
</protein>
<dbReference type="VEuPathDB" id="VectorBase:AMAM011901"/>
<reference evidence="2" key="1">
    <citation type="submission" date="2013-09" db="EMBL/GenBank/DDBJ databases">
        <title>The Genome Sequence of Anopheles maculatus species B.</title>
        <authorList>
            <consortium name="The Broad Institute Genomics Platform"/>
            <person name="Neafsey D.E."/>
            <person name="Besansky N."/>
            <person name="Howell P."/>
            <person name="Walton C."/>
            <person name="Young S.K."/>
            <person name="Zeng Q."/>
            <person name="Gargeya S."/>
            <person name="Fitzgerald M."/>
            <person name="Haas B."/>
            <person name="Abouelleil A."/>
            <person name="Allen A.W."/>
            <person name="Alvarado L."/>
            <person name="Arachchi H.M."/>
            <person name="Berlin A.M."/>
            <person name="Chapman S.B."/>
            <person name="Gainer-Dewar J."/>
            <person name="Goldberg J."/>
            <person name="Griggs A."/>
            <person name="Gujja S."/>
            <person name="Hansen M."/>
            <person name="Howarth C."/>
            <person name="Imamovic A."/>
            <person name="Ireland A."/>
            <person name="Larimer J."/>
            <person name="McCowan C."/>
            <person name="Murphy C."/>
            <person name="Pearson M."/>
            <person name="Poon T.W."/>
            <person name="Priest M."/>
            <person name="Roberts A."/>
            <person name="Saif S."/>
            <person name="Shea T."/>
            <person name="Sisk P."/>
            <person name="Sykes S."/>
            <person name="Wortman J."/>
            <person name="Nusbaum C."/>
            <person name="Birren B."/>
        </authorList>
    </citation>
    <scope>NUCLEOTIDE SEQUENCE [LARGE SCALE GENOMIC DNA]</scope>
    <source>
        <strain evidence="2">maculatus3</strain>
    </source>
</reference>
<organism evidence="1 2">
    <name type="scientific">Anopheles maculatus</name>
    <dbReference type="NCBI Taxonomy" id="74869"/>
    <lineage>
        <taxon>Eukaryota</taxon>
        <taxon>Metazoa</taxon>
        <taxon>Ecdysozoa</taxon>
        <taxon>Arthropoda</taxon>
        <taxon>Hexapoda</taxon>
        <taxon>Insecta</taxon>
        <taxon>Pterygota</taxon>
        <taxon>Neoptera</taxon>
        <taxon>Endopterygota</taxon>
        <taxon>Diptera</taxon>
        <taxon>Nematocera</taxon>
        <taxon>Culicoidea</taxon>
        <taxon>Culicidae</taxon>
        <taxon>Anophelinae</taxon>
        <taxon>Anopheles</taxon>
        <taxon>Anopheles maculatus group</taxon>
    </lineage>
</organism>